<comment type="caution">
    <text evidence="1">The sequence shown here is derived from an EMBL/GenBank/DDBJ whole genome shotgun (WGS) entry which is preliminary data.</text>
</comment>
<reference evidence="2" key="1">
    <citation type="journal article" date="2016" name="Proc. Natl. Acad. Sci. U.S.A.">
        <title>Comparative genomics of biotechnologically important yeasts.</title>
        <authorList>
            <person name="Riley R."/>
            <person name="Haridas S."/>
            <person name="Wolfe K.H."/>
            <person name="Lopes M.R."/>
            <person name="Hittinger C.T."/>
            <person name="Goeker M."/>
            <person name="Salamov A.A."/>
            <person name="Wisecaver J.H."/>
            <person name="Long T.M."/>
            <person name="Calvey C.H."/>
            <person name="Aerts A.L."/>
            <person name="Barry K.W."/>
            <person name="Choi C."/>
            <person name="Clum A."/>
            <person name="Coughlan A.Y."/>
            <person name="Deshpande S."/>
            <person name="Douglass A.P."/>
            <person name="Hanson S.J."/>
            <person name="Klenk H.-P."/>
            <person name="LaButti K.M."/>
            <person name="Lapidus A."/>
            <person name="Lindquist E.A."/>
            <person name="Lipzen A.M."/>
            <person name="Meier-Kolthoff J.P."/>
            <person name="Ohm R.A."/>
            <person name="Otillar R.P."/>
            <person name="Pangilinan J.L."/>
            <person name="Peng Y."/>
            <person name="Rokas A."/>
            <person name="Rosa C.A."/>
            <person name="Scheuner C."/>
            <person name="Sibirny A.A."/>
            <person name="Slot J.C."/>
            <person name="Stielow J.B."/>
            <person name="Sun H."/>
            <person name="Kurtzman C.P."/>
            <person name="Blackwell M."/>
            <person name="Grigoriev I.V."/>
            <person name="Jeffries T.W."/>
        </authorList>
    </citation>
    <scope>NUCLEOTIDE SEQUENCE [LARGE SCALE GENOMIC DNA]</scope>
    <source>
        <strain evidence="2">NRRL Y-1626</strain>
    </source>
</reference>
<gene>
    <name evidence="1" type="ORF">HANVADRAFT_93866</name>
</gene>
<dbReference type="Proteomes" id="UP000092321">
    <property type="component" value="Unassembled WGS sequence"/>
</dbReference>
<sequence length="285" mass="31371">MTSKRSTIANQNMHGFNKVKSNKKRNSTLLLDDDSSVIGSVGNDMSNKTNAVLASQAAMAALYNKANPPTTTTTTKKVKTKKVVTAKVTNPKLASKMKNSNIKKLPITKIVIPEDNSPNKNKIKREKVEAMYKKHSLPTAKTTYKQKYVLKNIPAQNISKNSIKTDGHHYTEFVKLQKEATALDNNVKKNSTNKSNKLHDKPLVQKERKTQIIGGALGSSTSLSSKNNVDPKNKVTPKLGLSAMAASKALSEFKNIELALEHDTDDNSSVDTFDNKLNKQSFNIC</sequence>
<evidence type="ECO:0000313" key="2">
    <source>
        <dbReference type="Proteomes" id="UP000092321"/>
    </source>
</evidence>
<dbReference type="AlphaFoldDB" id="A0A1B7TB50"/>
<keyword evidence="2" id="KW-1185">Reference proteome</keyword>
<organism evidence="1 2">
    <name type="scientific">Hanseniaspora valbyensis NRRL Y-1626</name>
    <dbReference type="NCBI Taxonomy" id="766949"/>
    <lineage>
        <taxon>Eukaryota</taxon>
        <taxon>Fungi</taxon>
        <taxon>Dikarya</taxon>
        <taxon>Ascomycota</taxon>
        <taxon>Saccharomycotina</taxon>
        <taxon>Saccharomycetes</taxon>
        <taxon>Saccharomycodales</taxon>
        <taxon>Saccharomycodaceae</taxon>
        <taxon>Hanseniaspora</taxon>
    </lineage>
</organism>
<dbReference type="EMBL" id="LXPE01000030">
    <property type="protein sequence ID" value="OBA25969.1"/>
    <property type="molecule type" value="Genomic_DNA"/>
</dbReference>
<evidence type="ECO:0000313" key="1">
    <source>
        <dbReference type="EMBL" id="OBA25969.1"/>
    </source>
</evidence>
<name>A0A1B7TB50_9ASCO</name>
<protein>
    <submittedName>
        <fullName evidence="1">Uncharacterized protein</fullName>
    </submittedName>
</protein>
<accession>A0A1B7TB50</accession>
<proteinExistence type="predicted"/>